<gene>
    <name evidence="1" type="ORF">ATM17_16010</name>
</gene>
<evidence type="ECO:0000313" key="1">
    <source>
        <dbReference type="EMBL" id="AMU90528.1"/>
    </source>
</evidence>
<sequence length="189" mass="21369">MIAAERDLLGVPAIRRSADFVHGDRIRLSRDWGPGPRAFVLGHNPARADADTDDMTALWLIAWFQLFGFGGFDLGNLYPFVTADPAECRRRANWAATNDWHARDQMLFVNLPAVVEMAQKADQIFVCFGAIAQDWDWVEHVVEQIQSEVDPCPDLWCWGKAKAGAPKHPMARGLHRIPRDQKPILWRAA</sequence>
<reference evidence="2" key="1">
    <citation type="submission" date="2015-11" db="EMBL/GenBank/DDBJ databases">
        <title>Complete genome sequence of a polyethylene-glycol degrader Sphingopyxis macrogoltabida 203N (NBRC 111659).</title>
        <authorList>
            <person name="Yoshiyuki O."/>
            <person name="Shouta N."/>
            <person name="Nagata Y."/>
            <person name="Numata M."/>
            <person name="Tsuchikane K."/>
            <person name="Hosoyama A."/>
            <person name="Yamazoe A."/>
            <person name="Tsuda M."/>
            <person name="Fujita N."/>
            <person name="Kawai F."/>
        </authorList>
    </citation>
    <scope>NUCLEOTIDE SEQUENCE [LARGE SCALE GENOMIC DNA]</scope>
    <source>
        <strain evidence="2">203N</strain>
    </source>
</reference>
<dbReference type="RefSeq" id="WP_054729543.1">
    <property type="nucleotide sequence ID" value="NZ_CP009429.1"/>
</dbReference>
<evidence type="ECO:0008006" key="3">
    <source>
        <dbReference type="Google" id="ProtNLM"/>
    </source>
</evidence>
<reference evidence="1 2" key="2">
    <citation type="journal article" date="2016" name="Genome Announc.">
        <title>Complete Genome Sequence of Sphingopyxis macrogoltabida Strain 203N (NBRC 111659), a Polyethylene Glycol Degrader.</title>
        <authorList>
            <person name="Ohtsubo Y."/>
            <person name="Nonoyama S."/>
            <person name="Nagata Y."/>
            <person name="Numata M."/>
            <person name="Tsuchikane K."/>
            <person name="Hosoyama A."/>
            <person name="Yamazoe A."/>
            <person name="Tsuda M."/>
            <person name="Fujita N."/>
            <person name="Kawai F."/>
        </authorList>
    </citation>
    <scope>NUCLEOTIDE SEQUENCE [LARGE SCALE GENOMIC DNA]</scope>
    <source>
        <strain evidence="1 2">203N</strain>
    </source>
</reference>
<dbReference type="Proteomes" id="UP000076088">
    <property type="component" value="Chromosome"/>
</dbReference>
<evidence type="ECO:0000313" key="2">
    <source>
        <dbReference type="Proteomes" id="UP000076088"/>
    </source>
</evidence>
<dbReference type="AlphaFoldDB" id="A0AAC9FFT9"/>
<accession>A0AAC9FFT9</accession>
<protein>
    <recommendedName>
        <fullName evidence="3">DUF1643 domain-containing protein</fullName>
    </recommendedName>
</protein>
<dbReference type="Pfam" id="PF07799">
    <property type="entry name" value="DUF1643"/>
    <property type="match status" value="1"/>
</dbReference>
<keyword evidence="2" id="KW-1185">Reference proteome</keyword>
<dbReference type="EMBL" id="CP013344">
    <property type="protein sequence ID" value="AMU90528.1"/>
    <property type="molecule type" value="Genomic_DNA"/>
</dbReference>
<name>A0AAC9FFT9_SPHMC</name>
<dbReference type="KEGG" id="smaz:LH19_15440"/>
<dbReference type="InterPro" id="IPR012441">
    <property type="entry name" value="DUF1643"/>
</dbReference>
<organism evidence="1 2">
    <name type="scientific">Sphingopyxis macrogoltabida</name>
    <name type="common">Sphingomonas macrogoltabidus</name>
    <dbReference type="NCBI Taxonomy" id="33050"/>
    <lineage>
        <taxon>Bacteria</taxon>
        <taxon>Pseudomonadati</taxon>
        <taxon>Pseudomonadota</taxon>
        <taxon>Alphaproteobacteria</taxon>
        <taxon>Sphingomonadales</taxon>
        <taxon>Sphingomonadaceae</taxon>
        <taxon>Sphingopyxis</taxon>
    </lineage>
</organism>
<proteinExistence type="predicted"/>